<accession>A0A4W5L0P7</accession>
<evidence type="ECO:0000256" key="1">
    <source>
        <dbReference type="ARBA" id="ARBA00004613"/>
    </source>
</evidence>
<keyword evidence="2" id="KW-0964">Secreted</keyword>
<dbReference type="Proteomes" id="UP000314982">
    <property type="component" value="Unassembled WGS sequence"/>
</dbReference>
<protein>
    <recommendedName>
        <fullName evidence="8">EGF-like domain-containing protein</fullName>
    </recommendedName>
</protein>
<dbReference type="PANTHER" id="PTHR24040">
    <property type="entry name" value="LAMININ G-LIKE DOMAIN-CONTAINING PROTEIN"/>
    <property type="match status" value="1"/>
</dbReference>
<evidence type="ECO:0000313" key="9">
    <source>
        <dbReference type="Ensembl" id="ENSHHUP00000017474.1"/>
    </source>
</evidence>
<reference evidence="9" key="2">
    <citation type="submission" date="2025-08" db="UniProtKB">
        <authorList>
            <consortium name="Ensembl"/>
        </authorList>
    </citation>
    <scope>IDENTIFICATION</scope>
</reference>
<dbReference type="SMART" id="SM00181">
    <property type="entry name" value="EGF"/>
    <property type="match status" value="1"/>
</dbReference>
<dbReference type="InterPro" id="IPR001881">
    <property type="entry name" value="EGF-like_Ca-bd_dom"/>
</dbReference>
<dbReference type="SMART" id="SM00179">
    <property type="entry name" value="EGF_CA"/>
    <property type="match status" value="1"/>
</dbReference>
<keyword evidence="5" id="KW-1015">Disulfide bond</keyword>
<dbReference type="GeneTree" id="ENSGT00950000183158"/>
<dbReference type="SUPFAM" id="SSF57196">
    <property type="entry name" value="EGF/Laminin"/>
    <property type="match status" value="1"/>
</dbReference>
<dbReference type="GO" id="GO:0005576">
    <property type="term" value="C:extracellular region"/>
    <property type="evidence" value="ECO:0007669"/>
    <property type="project" value="UniProtKB-SubCell"/>
</dbReference>
<organism evidence="9 10">
    <name type="scientific">Hucho hucho</name>
    <name type="common">huchen</name>
    <dbReference type="NCBI Taxonomy" id="62062"/>
    <lineage>
        <taxon>Eukaryota</taxon>
        <taxon>Metazoa</taxon>
        <taxon>Chordata</taxon>
        <taxon>Craniata</taxon>
        <taxon>Vertebrata</taxon>
        <taxon>Euteleostomi</taxon>
        <taxon>Actinopterygii</taxon>
        <taxon>Neopterygii</taxon>
        <taxon>Teleostei</taxon>
        <taxon>Protacanthopterygii</taxon>
        <taxon>Salmoniformes</taxon>
        <taxon>Salmonidae</taxon>
        <taxon>Salmoninae</taxon>
        <taxon>Hucho</taxon>
    </lineage>
</organism>
<evidence type="ECO:0000256" key="5">
    <source>
        <dbReference type="ARBA" id="ARBA00023157"/>
    </source>
</evidence>
<dbReference type="PANTHER" id="PTHR24040:SF7">
    <property type="entry name" value="FIBRILLIN 3"/>
    <property type="match status" value="1"/>
</dbReference>
<dbReference type="CDD" id="cd00054">
    <property type="entry name" value="EGF_CA"/>
    <property type="match status" value="1"/>
</dbReference>
<dbReference type="PROSITE" id="PS01187">
    <property type="entry name" value="EGF_CA"/>
    <property type="match status" value="1"/>
</dbReference>
<dbReference type="PROSITE" id="PS50026">
    <property type="entry name" value="EGF_3"/>
    <property type="match status" value="1"/>
</dbReference>
<evidence type="ECO:0000256" key="2">
    <source>
        <dbReference type="ARBA" id="ARBA00022525"/>
    </source>
</evidence>
<dbReference type="InterPro" id="IPR000742">
    <property type="entry name" value="EGF"/>
</dbReference>
<dbReference type="Ensembl" id="ENSHHUT00000018113.1">
    <property type="protein sequence ID" value="ENSHHUP00000017474.1"/>
    <property type="gene ID" value="ENSHHUG00000010891.1"/>
</dbReference>
<dbReference type="InterPro" id="IPR049883">
    <property type="entry name" value="NOTCH1_EGF-like"/>
</dbReference>
<dbReference type="FunFam" id="2.10.25.10:FF:000003">
    <property type="entry name" value="fibrillin-1 isoform X1"/>
    <property type="match status" value="1"/>
</dbReference>
<dbReference type="GO" id="GO:0005509">
    <property type="term" value="F:calcium ion binding"/>
    <property type="evidence" value="ECO:0007669"/>
    <property type="project" value="InterPro"/>
</dbReference>
<dbReference type="PROSITE" id="PS00010">
    <property type="entry name" value="ASX_HYDROXYL"/>
    <property type="match status" value="1"/>
</dbReference>
<proteinExistence type="predicted"/>
<keyword evidence="10" id="KW-1185">Reference proteome</keyword>
<dbReference type="PROSITE" id="PS01186">
    <property type="entry name" value="EGF_2"/>
    <property type="match status" value="1"/>
</dbReference>
<dbReference type="Pfam" id="PF07645">
    <property type="entry name" value="EGF_CA"/>
    <property type="match status" value="1"/>
</dbReference>
<reference evidence="9" key="3">
    <citation type="submission" date="2025-09" db="UniProtKB">
        <authorList>
            <consortium name="Ensembl"/>
        </authorList>
    </citation>
    <scope>IDENTIFICATION</scope>
</reference>
<evidence type="ECO:0000256" key="6">
    <source>
        <dbReference type="ARBA" id="ARBA00023180"/>
    </source>
</evidence>
<dbReference type="AlphaFoldDB" id="A0A4W5L0P7"/>
<dbReference type="InterPro" id="IPR000152">
    <property type="entry name" value="EGF-type_Asp/Asn_hydroxyl_site"/>
</dbReference>
<dbReference type="InterPro" id="IPR051145">
    <property type="entry name" value="GAS-SHBG-PROS"/>
</dbReference>
<evidence type="ECO:0000256" key="7">
    <source>
        <dbReference type="PROSITE-ProRule" id="PRU00076"/>
    </source>
</evidence>
<evidence type="ECO:0000256" key="4">
    <source>
        <dbReference type="ARBA" id="ARBA00022737"/>
    </source>
</evidence>
<evidence type="ECO:0000256" key="3">
    <source>
        <dbReference type="ARBA" id="ARBA00022536"/>
    </source>
</evidence>
<feature type="domain" description="EGF-like" evidence="8">
    <location>
        <begin position="76"/>
        <end position="117"/>
    </location>
</feature>
<keyword evidence="3 7" id="KW-0245">EGF-like domain</keyword>
<name>A0A4W5L0P7_9TELE</name>
<evidence type="ECO:0000313" key="10">
    <source>
        <dbReference type="Proteomes" id="UP000314982"/>
    </source>
</evidence>
<dbReference type="Gene3D" id="2.10.25.10">
    <property type="entry name" value="Laminin"/>
    <property type="match status" value="1"/>
</dbReference>
<dbReference type="InterPro" id="IPR018097">
    <property type="entry name" value="EGF_Ca-bd_CS"/>
</dbReference>
<comment type="subcellular location">
    <subcellularLocation>
        <location evidence="1">Secreted</location>
    </subcellularLocation>
</comment>
<keyword evidence="4" id="KW-0677">Repeat</keyword>
<reference evidence="10" key="1">
    <citation type="submission" date="2018-06" db="EMBL/GenBank/DDBJ databases">
        <title>Genome assembly of Danube salmon.</title>
        <authorList>
            <person name="Macqueen D.J."/>
            <person name="Gundappa M.K."/>
        </authorList>
    </citation>
    <scope>NUCLEOTIDE SEQUENCE [LARGE SCALE GENOMIC DNA]</scope>
</reference>
<dbReference type="STRING" id="62062.ENSHHUP00000017474"/>
<evidence type="ECO:0000259" key="8">
    <source>
        <dbReference type="PROSITE" id="PS50026"/>
    </source>
</evidence>
<sequence>MWARPGTSPAKLAQPPALVSKHTHARTHVHTDTHTHTHTQHYSCFEWLCFPDDYKTLCGNIIPGFKLDIETGKAVDINECREIPGICASGVCINQIGSFRCECPTGFSYNDLLIICEGNVEETFSL</sequence>
<keyword evidence="6" id="KW-0325">Glycoprotein</keyword>
<comment type="caution">
    <text evidence="7">Lacks conserved residue(s) required for the propagation of feature annotation.</text>
</comment>